<evidence type="ECO:0000259" key="12">
    <source>
        <dbReference type="PROSITE" id="PS50893"/>
    </source>
</evidence>
<protein>
    <submittedName>
        <fullName evidence="13">CIC11C00000001275</fullName>
    </submittedName>
</protein>
<keyword evidence="6" id="KW-0547">Nucleotide-binding</keyword>
<evidence type="ECO:0000313" key="13">
    <source>
        <dbReference type="EMBL" id="SGZ55250.1"/>
    </source>
</evidence>
<keyword evidence="8 11" id="KW-1133">Transmembrane helix</keyword>
<dbReference type="Gene3D" id="3.40.50.300">
    <property type="entry name" value="P-loop containing nucleotide triphosphate hydrolases"/>
    <property type="match status" value="2"/>
</dbReference>
<dbReference type="InterPro" id="IPR003593">
    <property type="entry name" value="AAA+_ATPase"/>
</dbReference>
<feature type="transmembrane region" description="Helical" evidence="11">
    <location>
        <begin position="1278"/>
        <end position="1303"/>
    </location>
</feature>
<feature type="transmembrane region" description="Helical" evidence="11">
    <location>
        <begin position="597"/>
        <end position="618"/>
    </location>
</feature>
<dbReference type="GO" id="GO:0005524">
    <property type="term" value="F:ATP binding"/>
    <property type="evidence" value="ECO:0007669"/>
    <property type="project" value="UniProtKB-KW"/>
</dbReference>
<evidence type="ECO:0000256" key="9">
    <source>
        <dbReference type="ARBA" id="ARBA00023136"/>
    </source>
</evidence>
<proteinExistence type="inferred from homology"/>
<dbReference type="Pfam" id="PF14510">
    <property type="entry name" value="ABC_trans_N"/>
    <property type="match status" value="1"/>
</dbReference>
<dbReference type="InterPro" id="IPR003439">
    <property type="entry name" value="ABC_transporter-like_ATP-bd"/>
</dbReference>
<feature type="transmembrane region" description="Helical" evidence="11">
    <location>
        <begin position="1165"/>
        <end position="1187"/>
    </location>
</feature>
<keyword evidence="3" id="KW-0813">Transport</keyword>
<evidence type="ECO:0000256" key="6">
    <source>
        <dbReference type="ARBA" id="ARBA00022741"/>
    </source>
</evidence>
<dbReference type="PANTHER" id="PTHR19241">
    <property type="entry name" value="ATP-BINDING CASSETTE TRANSPORTER"/>
    <property type="match status" value="1"/>
</dbReference>
<keyword evidence="5" id="KW-0677">Repeat</keyword>
<keyword evidence="4 11" id="KW-0812">Transmembrane</keyword>
<feature type="transmembrane region" description="Helical" evidence="11">
    <location>
        <begin position="1309"/>
        <end position="1327"/>
    </location>
</feature>
<evidence type="ECO:0000256" key="2">
    <source>
        <dbReference type="ARBA" id="ARBA00006012"/>
    </source>
</evidence>
<keyword evidence="14" id="KW-1185">Reference proteome</keyword>
<dbReference type="GO" id="GO:0016887">
    <property type="term" value="F:ATP hydrolysis activity"/>
    <property type="evidence" value="ECO:0007669"/>
    <property type="project" value="InterPro"/>
</dbReference>
<feature type="domain" description="ABC transporter" evidence="12">
    <location>
        <begin position="817"/>
        <end position="1065"/>
    </location>
</feature>
<dbReference type="InterPro" id="IPR010929">
    <property type="entry name" value="PDR_CDR_ABC"/>
</dbReference>
<dbReference type="InterPro" id="IPR027417">
    <property type="entry name" value="P-loop_NTPase"/>
</dbReference>
<dbReference type="PROSITE" id="PS50893">
    <property type="entry name" value="ABC_TRANSPORTER_2"/>
    <property type="match status" value="2"/>
</dbReference>
<feature type="transmembrane region" description="Helical" evidence="11">
    <location>
        <begin position="1431"/>
        <end position="1452"/>
    </location>
</feature>
<feature type="transmembrane region" description="Helical" evidence="11">
    <location>
        <begin position="570"/>
        <end position="590"/>
    </location>
</feature>
<evidence type="ECO:0000313" key="14">
    <source>
        <dbReference type="Proteomes" id="UP000182334"/>
    </source>
</evidence>
<gene>
    <name evidence="13" type="ORF">SAMEA4029010_CIC11G00000001275</name>
</gene>
<dbReference type="Pfam" id="PF06422">
    <property type="entry name" value="PDR_CDR"/>
    <property type="match status" value="1"/>
</dbReference>
<keyword evidence="7" id="KW-0067">ATP-binding</keyword>
<dbReference type="PROSITE" id="PS00211">
    <property type="entry name" value="ABC_TRANSPORTER_1"/>
    <property type="match status" value="1"/>
</dbReference>
<dbReference type="GO" id="GO:0140359">
    <property type="term" value="F:ABC-type transporter activity"/>
    <property type="evidence" value="ECO:0007669"/>
    <property type="project" value="InterPro"/>
</dbReference>
<feature type="transmembrane region" description="Helical" evidence="11">
    <location>
        <begin position="483"/>
        <end position="503"/>
    </location>
</feature>
<evidence type="ECO:0000256" key="11">
    <source>
        <dbReference type="SAM" id="Phobius"/>
    </source>
</evidence>
<evidence type="ECO:0000256" key="3">
    <source>
        <dbReference type="ARBA" id="ARBA00022448"/>
    </source>
</evidence>
<dbReference type="InterPro" id="IPR043926">
    <property type="entry name" value="ABCG_dom"/>
</dbReference>
<dbReference type="SMART" id="SM00382">
    <property type="entry name" value="AAA"/>
    <property type="match status" value="2"/>
</dbReference>
<sequence>MAPPSSVESDSPVHFFGPDDLESGTLEDDAELQLVRTVTEGRNEDILHRLETLSREISRMTTRDGPLTVNPDDFDLQKLLKAFIRRSSSDGIKSRDVGVTFENLTVYGVDQSVAFLPTVTDILKGPVGGIIAAREGKARGNRAILDNLTGLVESGEMLLVLGRPGAGCSTFLKTISGTDLDMYKGVDGELEFDGIPQNEMLEHFSSDLVYNPELDTHFPHLTVEQTLDFAISCKTPNTRVDNMSVAEHVAFNREMLATVFGLRHVYKTKVGNDFVRGVSGGQRKRVSIAEAMACNGTVYCWDNATRGLDASTALEYARAIRVSTNLLKTTAFVTIYQAGENIYETFDKVTVLYKGKQVYFGPVTEAKAYFENMGYECPARQTTAEFLTAITDPAGRFAKPGFEKKVPNTAEEFQQYWLKSNEYADLQKQIADYKQKCSKDSTKAEFLQSIKQEKQKFLRIGSKFTINYFQQLKLCLRRSFQNIWGNAAYTIIQVVAAIVQALITGSLYYNTPETVAGAFSRGGVIFFSVLYMSLTSLAEVSNSFSARPILLKQKNYCFYHPSAYAVAETLSYVPISFFMNIFFVIILYFLSNLAREAGKFFVFFLFSFLVSLAMSNLFKSVAAWNKTISGANALAGVFVLASLMYSSYMIQRPSMHPWFKWISYINPVLYAFEAMITTEFHGRKMECDSIYLTPSGPGYTSENAVCAFTGSVKGQSWVSGDRYVHMAYEYSFTHVWRNFGILIGFIIFFTFVSAMGFEIVRPVSGGIDRLFFLRGKASSSVILPDQKGVNDEESGPSSENELEKTSGSPVPEDLPNLATKDIFAWKNVDYVIPYDGAERKLLDNVSGYCLPGKLTALMGESGAGKTTLLNCLSQRTTMGVVTGDMLVNGGALDSSFVRRTGYVQQQDIHLAQATVREALRFAARMRRPQSVPDSEKLAYVEQIIKVLNMDEYAEAIVGESGSGLNVEQRKKLTIGVELVAKPSLLLFLDEPTSGLDSQSAWSIVQLLKELAAAGQAILCTIHQPSATLFEEFDRLLLLRNGGQTVYFGDIGVHSKSIVSYFEKHGGRKCSSHENPAEYILEVIGAGATAKTDQNWFDVWSNSEEKIQADRDLDEIIRESALRNSHSDFTEKEVKELKETYATSALFQFKWVLVRNALVFWRNPEYVMAKFMLMTINGLFIGFTFFGLKHSMAGMQNGMFCAFLSVVVSAPAINQIQEQCLHGREQYEGREMFSKTYRWWIMVLVQFVNEIPYCIFCATVMFVSLYFPTRADFGASHSGVFFLTLSVFLQLFNISFGLMLAYFAPDVQSAAILVSFFYSFIVGFAGVVQPEKLMPGFWTFMYKVSPYTYVIQNLLASFLHGRSVTCTPHELSYLDPPSGQTCGEYLENYLSFAGGYLTNANDTSNCGYCRYSEADSYLLTIGIKYTYIWRNVGFYCVYIVFNLVAALALYKIFRLLNFSFSGMLKKFKKSKSD</sequence>
<evidence type="ECO:0000256" key="5">
    <source>
        <dbReference type="ARBA" id="ARBA00022737"/>
    </source>
</evidence>
<dbReference type="CDD" id="cd03232">
    <property type="entry name" value="ABCG_PDR_domain2"/>
    <property type="match status" value="1"/>
</dbReference>
<comment type="subcellular location">
    <subcellularLocation>
        <location evidence="1">Membrane</location>
        <topology evidence="1">Multi-pass membrane protein</topology>
    </subcellularLocation>
</comment>
<feature type="region of interest" description="Disordered" evidence="10">
    <location>
        <begin position="784"/>
        <end position="814"/>
    </location>
</feature>
<dbReference type="InterPro" id="IPR034001">
    <property type="entry name" value="ABCG_PDR_1"/>
</dbReference>
<dbReference type="EMBL" id="LT635760">
    <property type="protein sequence ID" value="SGZ55250.1"/>
    <property type="molecule type" value="Genomic_DNA"/>
</dbReference>
<evidence type="ECO:0000256" key="7">
    <source>
        <dbReference type="ARBA" id="ARBA00022840"/>
    </source>
</evidence>
<dbReference type="InterPro" id="IPR034003">
    <property type="entry name" value="ABCG_PDR_2"/>
</dbReference>
<evidence type="ECO:0000256" key="1">
    <source>
        <dbReference type="ARBA" id="ARBA00004141"/>
    </source>
</evidence>
<reference evidence="13 14" key="1">
    <citation type="submission" date="2016-10" db="EMBL/GenBank/DDBJ databases">
        <authorList>
            <person name="de Groot N.N."/>
        </authorList>
    </citation>
    <scope>NUCLEOTIDE SEQUENCE [LARGE SCALE GENOMIC DNA]</scope>
    <source>
        <strain evidence="13 14">CBS 141442</strain>
    </source>
</reference>
<feature type="transmembrane region" description="Helical" evidence="11">
    <location>
        <begin position="630"/>
        <end position="650"/>
    </location>
</feature>
<dbReference type="Pfam" id="PF00005">
    <property type="entry name" value="ABC_tran"/>
    <property type="match status" value="2"/>
</dbReference>
<dbReference type="Pfam" id="PF19055">
    <property type="entry name" value="ABC2_membrane_7"/>
    <property type="match status" value="2"/>
</dbReference>
<dbReference type="Pfam" id="PF01061">
    <property type="entry name" value="ABC2_membrane"/>
    <property type="match status" value="2"/>
</dbReference>
<dbReference type="OrthoDB" id="245989at2759"/>
<dbReference type="STRING" id="45354.A0A1L0BXY2"/>
<feature type="domain" description="ABC transporter" evidence="12">
    <location>
        <begin position="117"/>
        <end position="379"/>
    </location>
</feature>
<name>A0A1L0BXY2_9ASCO</name>
<organism evidence="13 14">
    <name type="scientific">Sungouiella intermedia</name>
    <dbReference type="NCBI Taxonomy" id="45354"/>
    <lineage>
        <taxon>Eukaryota</taxon>
        <taxon>Fungi</taxon>
        <taxon>Dikarya</taxon>
        <taxon>Ascomycota</taxon>
        <taxon>Saccharomycotina</taxon>
        <taxon>Pichiomycetes</taxon>
        <taxon>Metschnikowiaceae</taxon>
        <taxon>Sungouiella</taxon>
    </lineage>
</organism>
<comment type="similarity">
    <text evidence="2">Belongs to the ABC transporter superfamily. ABCG family. PDR (TC 3.A.1.205) subfamily.</text>
</comment>
<accession>A0A1L0BXY2</accession>
<dbReference type="Proteomes" id="UP000182334">
    <property type="component" value="Chromosome V"/>
</dbReference>
<feature type="transmembrane region" description="Helical" evidence="11">
    <location>
        <begin position="1236"/>
        <end position="1266"/>
    </location>
</feature>
<keyword evidence="9 11" id="KW-0472">Membrane</keyword>
<dbReference type="GO" id="GO:0016020">
    <property type="term" value="C:membrane"/>
    <property type="evidence" value="ECO:0007669"/>
    <property type="project" value="UniProtKB-SubCell"/>
</dbReference>
<dbReference type="GO" id="GO:1990961">
    <property type="term" value="P:xenobiotic detoxification by transmembrane export across the plasma membrane"/>
    <property type="evidence" value="ECO:0007669"/>
    <property type="project" value="UniProtKB-ARBA"/>
</dbReference>
<feature type="region of interest" description="Disordered" evidence="10">
    <location>
        <begin position="1"/>
        <end position="22"/>
    </location>
</feature>
<evidence type="ECO:0000256" key="8">
    <source>
        <dbReference type="ARBA" id="ARBA00022989"/>
    </source>
</evidence>
<evidence type="ECO:0000256" key="10">
    <source>
        <dbReference type="SAM" id="MobiDB-lite"/>
    </source>
</evidence>
<dbReference type="InterPro" id="IPR029481">
    <property type="entry name" value="ABC_trans_N"/>
</dbReference>
<evidence type="ECO:0000256" key="4">
    <source>
        <dbReference type="ARBA" id="ARBA00022692"/>
    </source>
</evidence>
<dbReference type="FunFam" id="3.40.50.300:FF:000054">
    <property type="entry name" value="ABC multidrug transporter atrF"/>
    <property type="match status" value="1"/>
</dbReference>
<feature type="transmembrane region" description="Helical" evidence="11">
    <location>
        <begin position="735"/>
        <end position="757"/>
    </location>
</feature>
<dbReference type="CDD" id="cd03233">
    <property type="entry name" value="ABCG_PDR_domain1"/>
    <property type="match status" value="1"/>
</dbReference>
<feature type="transmembrane region" description="Helical" evidence="11">
    <location>
        <begin position="515"/>
        <end position="534"/>
    </location>
</feature>
<dbReference type="InterPro" id="IPR017871">
    <property type="entry name" value="ABC_transporter-like_CS"/>
</dbReference>
<dbReference type="SUPFAM" id="SSF52540">
    <property type="entry name" value="P-loop containing nucleoside triphosphate hydrolases"/>
    <property type="match status" value="2"/>
</dbReference>
<dbReference type="InterPro" id="IPR013525">
    <property type="entry name" value="ABC2_TM"/>
</dbReference>